<evidence type="ECO:0000313" key="6">
    <source>
        <dbReference type="EMBL" id="GGW66219.1"/>
    </source>
</evidence>
<dbReference type="PANTHER" id="PTHR23523">
    <property type="match status" value="1"/>
</dbReference>
<sequence>MSVSSSRANPAATASAETRSTLVKTLQVDSATAAVQVPAKPSQASILSTAQGLCLLAIVLVALNLRPALAAIGPLLQAIQGDISLSFSAASLLTTLPVLAMGLFSFVGFRLAAPLGLERTVAAALMVLALATALRFWAPNAGLLISTALLAGMAIAMIQTLLPAIIKARFAEKTPLIMGFYVTAIMSGAAIAAISTPLMASSLSWRMSLGSWVFLALFALFIWCWQLKTPKAASQAMAPAPALSFWRNKRSWQLAVFFALGTSCYVSVLAWLAPYAIEQGLTAKQAGLLLGFLTSCEVVAGLFFPWLAMRSRDKRQVIAILCVLQLLGFSGLALLPDTALLLWVAMIGLGIGGIFPLAIIITMDHVDNPVQAGRLTAFVQGIGYIMAAFTPWIAGGLRDSLQSFTLAWLLLAASSVLALYLGAKFSVASYRQHFALTSPA</sequence>
<dbReference type="InterPro" id="IPR020846">
    <property type="entry name" value="MFS_dom"/>
</dbReference>
<feature type="domain" description="Major facilitator superfamily (MFS) profile" evidence="5">
    <location>
        <begin position="45"/>
        <end position="430"/>
    </location>
</feature>
<comment type="caution">
    <text evidence="6">The sequence shown here is derived from an EMBL/GenBank/DDBJ whole genome shotgun (WGS) entry which is preliminary data.</text>
</comment>
<dbReference type="EMBL" id="BMYR01000009">
    <property type="protein sequence ID" value="GGW66219.1"/>
    <property type="molecule type" value="Genomic_DNA"/>
</dbReference>
<evidence type="ECO:0000259" key="5">
    <source>
        <dbReference type="PROSITE" id="PS50850"/>
    </source>
</evidence>
<keyword evidence="7" id="KW-1185">Reference proteome</keyword>
<dbReference type="InterPro" id="IPR011701">
    <property type="entry name" value="MFS"/>
</dbReference>
<dbReference type="NCBIfam" id="NF007256">
    <property type="entry name" value="PRK09705.1"/>
    <property type="match status" value="1"/>
</dbReference>
<dbReference type="PANTHER" id="PTHR23523:SF1">
    <property type="entry name" value="CYANATE TRANSPORT PROTEIN CYNX"/>
    <property type="match status" value="1"/>
</dbReference>
<feature type="transmembrane region" description="Helical" evidence="4">
    <location>
        <begin position="144"/>
        <end position="166"/>
    </location>
</feature>
<dbReference type="PROSITE" id="PS50850">
    <property type="entry name" value="MFS"/>
    <property type="match status" value="1"/>
</dbReference>
<evidence type="ECO:0000256" key="2">
    <source>
        <dbReference type="ARBA" id="ARBA00022989"/>
    </source>
</evidence>
<feature type="transmembrane region" description="Helical" evidence="4">
    <location>
        <begin position="406"/>
        <end position="423"/>
    </location>
</feature>
<dbReference type="Gene3D" id="1.20.1250.20">
    <property type="entry name" value="MFS general substrate transporter like domains"/>
    <property type="match status" value="2"/>
</dbReference>
<dbReference type="InterPro" id="IPR036259">
    <property type="entry name" value="MFS_trans_sf"/>
</dbReference>
<dbReference type="Proteomes" id="UP000634667">
    <property type="component" value="Unassembled WGS sequence"/>
</dbReference>
<feature type="transmembrane region" description="Helical" evidence="4">
    <location>
        <begin position="254"/>
        <end position="277"/>
    </location>
</feature>
<evidence type="ECO:0000256" key="1">
    <source>
        <dbReference type="ARBA" id="ARBA00022692"/>
    </source>
</evidence>
<dbReference type="RefSeq" id="WP_189483343.1">
    <property type="nucleotide sequence ID" value="NZ_BMYR01000009.1"/>
</dbReference>
<feature type="transmembrane region" description="Helical" evidence="4">
    <location>
        <begin position="289"/>
        <end position="308"/>
    </location>
</feature>
<dbReference type="InterPro" id="IPR052524">
    <property type="entry name" value="MFS_Cyanate_Porter"/>
</dbReference>
<feature type="transmembrane region" description="Helical" evidence="4">
    <location>
        <begin position="46"/>
        <end position="65"/>
    </location>
</feature>
<evidence type="ECO:0000256" key="3">
    <source>
        <dbReference type="ARBA" id="ARBA00023136"/>
    </source>
</evidence>
<feature type="transmembrane region" description="Helical" evidence="4">
    <location>
        <begin position="375"/>
        <end position="394"/>
    </location>
</feature>
<dbReference type="Pfam" id="PF07690">
    <property type="entry name" value="MFS_1"/>
    <property type="match status" value="1"/>
</dbReference>
<protein>
    <submittedName>
        <fullName evidence="6">MFS transporter</fullName>
    </submittedName>
</protein>
<reference evidence="7" key="1">
    <citation type="journal article" date="2019" name="Int. J. Syst. Evol. Microbiol.">
        <title>The Global Catalogue of Microorganisms (GCM) 10K type strain sequencing project: providing services to taxonomists for standard genome sequencing and annotation.</title>
        <authorList>
            <consortium name="The Broad Institute Genomics Platform"/>
            <consortium name="The Broad Institute Genome Sequencing Center for Infectious Disease"/>
            <person name="Wu L."/>
            <person name="Ma J."/>
        </authorList>
    </citation>
    <scope>NUCLEOTIDE SEQUENCE [LARGE SCALE GENOMIC DNA]</scope>
    <source>
        <strain evidence="7">KCTC 23723</strain>
    </source>
</reference>
<feature type="transmembrane region" description="Helical" evidence="4">
    <location>
        <begin position="341"/>
        <end position="363"/>
    </location>
</feature>
<organism evidence="6 7">
    <name type="scientific">Alishewanella tabrizica</name>
    <dbReference type="NCBI Taxonomy" id="671278"/>
    <lineage>
        <taxon>Bacteria</taxon>
        <taxon>Pseudomonadati</taxon>
        <taxon>Pseudomonadota</taxon>
        <taxon>Gammaproteobacteria</taxon>
        <taxon>Alteromonadales</taxon>
        <taxon>Alteromonadaceae</taxon>
        <taxon>Alishewanella</taxon>
    </lineage>
</organism>
<proteinExistence type="predicted"/>
<feature type="transmembrane region" description="Helical" evidence="4">
    <location>
        <begin position="121"/>
        <end position="138"/>
    </location>
</feature>
<feature type="transmembrane region" description="Helical" evidence="4">
    <location>
        <begin position="317"/>
        <end position="335"/>
    </location>
</feature>
<feature type="transmembrane region" description="Helical" evidence="4">
    <location>
        <begin position="205"/>
        <end position="225"/>
    </location>
</feature>
<dbReference type="SUPFAM" id="SSF103473">
    <property type="entry name" value="MFS general substrate transporter"/>
    <property type="match status" value="1"/>
</dbReference>
<keyword evidence="2 4" id="KW-1133">Transmembrane helix</keyword>
<gene>
    <name evidence="6" type="ORF">GCM10008111_22710</name>
</gene>
<name>A0ABQ2WQV7_9ALTE</name>
<feature type="transmembrane region" description="Helical" evidence="4">
    <location>
        <begin position="85"/>
        <end position="109"/>
    </location>
</feature>
<evidence type="ECO:0000313" key="7">
    <source>
        <dbReference type="Proteomes" id="UP000634667"/>
    </source>
</evidence>
<evidence type="ECO:0000256" key="4">
    <source>
        <dbReference type="SAM" id="Phobius"/>
    </source>
</evidence>
<accession>A0ABQ2WQV7</accession>
<keyword evidence="3 4" id="KW-0472">Membrane</keyword>
<keyword evidence="1 4" id="KW-0812">Transmembrane</keyword>
<feature type="transmembrane region" description="Helical" evidence="4">
    <location>
        <begin position="178"/>
        <end position="199"/>
    </location>
</feature>